<dbReference type="EMBL" id="LDAU01000155">
    <property type="protein sequence ID" value="KRX02338.1"/>
    <property type="molecule type" value="Genomic_DNA"/>
</dbReference>
<comment type="caution">
    <text evidence="1">The sequence shown here is derived from an EMBL/GenBank/DDBJ whole genome shotgun (WGS) entry which is preliminary data.</text>
</comment>
<protein>
    <submittedName>
        <fullName evidence="1">Uncharacterized protein</fullName>
    </submittedName>
</protein>
<dbReference type="InParanoid" id="A0A0V0QJG3"/>
<organism evidence="1 2">
    <name type="scientific">Pseudocohnilembus persalinus</name>
    <name type="common">Ciliate</name>
    <dbReference type="NCBI Taxonomy" id="266149"/>
    <lineage>
        <taxon>Eukaryota</taxon>
        <taxon>Sar</taxon>
        <taxon>Alveolata</taxon>
        <taxon>Ciliophora</taxon>
        <taxon>Intramacronucleata</taxon>
        <taxon>Oligohymenophorea</taxon>
        <taxon>Scuticociliatia</taxon>
        <taxon>Philasterida</taxon>
        <taxon>Pseudocohnilembidae</taxon>
        <taxon>Pseudocohnilembus</taxon>
    </lineage>
</organism>
<sequence>MKLDNKQQLIIDAQIIKLQNKRYNLFKKLTNKINKDIQQNIFNQMIPVKYQVKEQDLKKCIVLKNFCRENNYQSITLNHLFIKIESQDHWPTPMPVFNDLKNKLNHLLNLKYLHIDVQKNPGFTDNNAIELGDALFNLQFLEQLEINLSGANTQSHVCLMQFWYDGQKVIRRQIFCIT</sequence>
<dbReference type="AlphaFoldDB" id="A0A0V0QJG3"/>
<proteinExistence type="predicted"/>
<dbReference type="Proteomes" id="UP000054937">
    <property type="component" value="Unassembled WGS sequence"/>
</dbReference>
<evidence type="ECO:0000313" key="1">
    <source>
        <dbReference type="EMBL" id="KRX02338.1"/>
    </source>
</evidence>
<gene>
    <name evidence="1" type="ORF">PPERSA_09955</name>
</gene>
<evidence type="ECO:0000313" key="2">
    <source>
        <dbReference type="Proteomes" id="UP000054937"/>
    </source>
</evidence>
<name>A0A0V0QJG3_PSEPJ</name>
<accession>A0A0V0QJG3</accession>
<keyword evidence="2" id="KW-1185">Reference proteome</keyword>
<reference evidence="1 2" key="1">
    <citation type="journal article" date="2015" name="Sci. Rep.">
        <title>Genome of the facultative scuticociliatosis pathogen Pseudocohnilembus persalinus provides insight into its virulence through horizontal gene transfer.</title>
        <authorList>
            <person name="Xiong J."/>
            <person name="Wang G."/>
            <person name="Cheng J."/>
            <person name="Tian M."/>
            <person name="Pan X."/>
            <person name="Warren A."/>
            <person name="Jiang C."/>
            <person name="Yuan D."/>
            <person name="Miao W."/>
        </authorList>
    </citation>
    <scope>NUCLEOTIDE SEQUENCE [LARGE SCALE GENOMIC DNA]</scope>
    <source>
        <strain evidence="1">36N120E</strain>
    </source>
</reference>